<dbReference type="AlphaFoldDB" id="X0SUX2"/>
<dbReference type="InterPro" id="IPR002792">
    <property type="entry name" value="TRAM_dom"/>
</dbReference>
<dbReference type="Gene3D" id="2.40.50.140">
    <property type="entry name" value="Nucleic acid-binding proteins"/>
    <property type="match status" value="1"/>
</dbReference>
<comment type="caution">
    <text evidence="3">The sequence shown here is derived from an EMBL/GenBank/DDBJ whole genome shotgun (WGS) entry which is preliminary data.</text>
</comment>
<dbReference type="PROSITE" id="PS50926">
    <property type="entry name" value="TRAM"/>
    <property type="match status" value="1"/>
</dbReference>
<feature type="compositionally biased region" description="Basic and acidic residues" evidence="1">
    <location>
        <begin position="125"/>
        <end position="142"/>
    </location>
</feature>
<accession>X0SUX2</accession>
<dbReference type="SUPFAM" id="SSF50249">
    <property type="entry name" value="Nucleic acid-binding proteins"/>
    <property type="match status" value="1"/>
</dbReference>
<feature type="compositionally biased region" description="Low complexity" evidence="1">
    <location>
        <begin position="86"/>
        <end position="105"/>
    </location>
</feature>
<feature type="domain" description="TRAM" evidence="2">
    <location>
        <begin position="26"/>
        <end position="84"/>
    </location>
</feature>
<dbReference type="EMBL" id="BARS01002407">
    <property type="protein sequence ID" value="GAF84963.1"/>
    <property type="molecule type" value="Genomic_DNA"/>
</dbReference>
<evidence type="ECO:0000259" key="2">
    <source>
        <dbReference type="PROSITE" id="PS50926"/>
    </source>
</evidence>
<dbReference type="Pfam" id="PF01938">
    <property type="entry name" value="TRAM"/>
    <property type="match status" value="1"/>
</dbReference>
<protein>
    <recommendedName>
        <fullName evidence="2">TRAM domain-containing protein</fullName>
    </recommendedName>
</protein>
<dbReference type="InterPro" id="IPR012340">
    <property type="entry name" value="NA-bd_OB-fold"/>
</dbReference>
<feature type="compositionally biased region" description="Acidic residues" evidence="1">
    <location>
        <begin position="106"/>
        <end position="124"/>
    </location>
</feature>
<proteinExistence type="predicted"/>
<evidence type="ECO:0000313" key="3">
    <source>
        <dbReference type="EMBL" id="GAF84963.1"/>
    </source>
</evidence>
<sequence length="142" mass="15118">MKLDMYGNDNRDRGFRPRGGGFGFAPVKVGEELEVKIDAVGEKGDGIAKKDGFIIFVPGVKEGDTVKIRVTKVLRKVGFAEVVGQGAPAGEAPAEAPAGEAPAEAPAEEAPAEDSENFGEEESKEEVKEEAKEEVKEEAKEE</sequence>
<organism evidence="3">
    <name type="scientific">marine sediment metagenome</name>
    <dbReference type="NCBI Taxonomy" id="412755"/>
    <lineage>
        <taxon>unclassified sequences</taxon>
        <taxon>metagenomes</taxon>
        <taxon>ecological metagenomes</taxon>
    </lineage>
</organism>
<name>X0SUX2_9ZZZZ</name>
<feature type="region of interest" description="Disordered" evidence="1">
    <location>
        <begin position="84"/>
        <end position="142"/>
    </location>
</feature>
<reference evidence="3" key="1">
    <citation type="journal article" date="2014" name="Front. Microbiol.">
        <title>High frequency of phylogenetically diverse reductive dehalogenase-homologous genes in deep subseafloor sedimentary metagenomes.</title>
        <authorList>
            <person name="Kawai M."/>
            <person name="Futagami T."/>
            <person name="Toyoda A."/>
            <person name="Takaki Y."/>
            <person name="Nishi S."/>
            <person name="Hori S."/>
            <person name="Arai W."/>
            <person name="Tsubouchi T."/>
            <person name="Morono Y."/>
            <person name="Uchiyama I."/>
            <person name="Ito T."/>
            <person name="Fujiyama A."/>
            <person name="Inagaki F."/>
            <person name="Takami H."/>
        </authorList>
    </citation>
    <scope>NUCLEOTIDE SEQUENCE</scope>
    <source>
        <strain evidence="3">Expedition CK06-06</strain>
    </source>
</reference>
<gene>
    <name evidence="3" type="ORF">S01H1_04571</name>
</gene>
<evidence type="ECO:0000256" key="1">
    <source>
        <dbReference type="SAM" id="MobiDB-lite"/>
    </source>
</evidence>